<keyword evidence="4" id="KW-1185">Reference proteome</keyword>
<evidence type="ECO:0000256" key="2">
    <source>
        <dbReference type="SAM" id="MobiDB-lite"/>
    </source>
</evidence>
<name>A0A640KTV2_LEITA</name>
<proteinExistence type="predicted"/>
<evidence type="ECO:0000313" key="4">
    <source>
        <dbReference type="Proteomes" id="UP000419144"/>
    </source>
</evidence>
<feature type="compositionally biased region" description="Polar residues" evidence="2">
    <location>
        <begin position="34"/>
        <end position="49"/>
    </location>
</feature>
<dbReference type="EMBL" id="BLBS01000054">
    <property type="protein sequence ID" value="GET92464.1"/>
    <property type="molecule type" value="Genomic_DNA"/>
</dbReference>
<organism evidence="3 4">
    <name type="scientific">Leishmania tarentolae</name>
    <name type="common">Sauroleishmania tarentolae</name>
    <dbReference type="NCBI Taxonomy" id="5689"/>
    <lineage>
        <taxon>Eukaryota</taxon>
        <taxon>Discoba</taxon>
        <taxon>Euglenozoa</taxon>
        <taxon>Kinetoplastea</taxon>
        <taxon>Metakinetoplastina</taxon>
        <taxon>Trypanosomatida</taxon>
        <taxon>Trypanosomatidae</taxon>
        <taxon>Leishmaniinae</taxon>
        <taxon>Leishmania</taxon>
        <taxon>lizard Leishmania</taxon>
    </lineage>
</organism>
<keyword evidence="1" id="KW-0175">Coiled coil</keyword>
<accession>A0A640KTV2</accession>
<dbReference type="Proteomes" id="UP000419144">
    <property type="component" value="Unassembled WGS sequence"/>
</dbReference>
<feature type="region of interest" description="Disordered" evidence="2">
    <location>
        <begin position="1"/>
        <end position="49"/>
    </location>
</feature>
<evidence type="ECO:0000313" key="3">
    <source>
        <dbReference type="EMBL" id="GET92464.1"/>
    </source>
</evidence>
<dbReference type="VEuPathDB" id="TriTrypDB:LtaPh_3438900"/>
<feature type="region of interest" description="Disordered" evidence="2">
    <location>
        <begin position="244"/>
        <end position="270"/>
    </location>
</feature>
<feature type="coiled-coil region" evidence="1">
    <location>
        <begin position="53"/>
        <end position="80"/>
    </location>
</feature>
<evidence type="ECO:0000256" key="1">
    <source>
        <dbReference type="SAM" id="Coils"/>
    </source>
</evidence>
<dbReference type="OrthoDB" id="262418at2759"/>
<reference evidence="3" key="1">
    <citation type="submission" date="2019-11" db="EMBL/GenBank/DDBJ databases">
        <title>Leishmania tarentolae CDS.</title>
        <authorList>
            <person name="Goto Y."/>
            <person name="Yamagishi J."/>
        </authorList>
    </citation>
    <scope>NUCLEOTIDE SEQUENCE [LARGE SCALE GENOMIC DNA]</scope>
    <source>
        <strain evidence="3">Parrot Tar II</strain>
    </source>
</reference>
<sequence length="270" mass="29684">MCAAPVRPSDGASEMFSCDASRDSQPLSLAVSGGNANTRSSSTNEQSKLQPDLDAIRRELEELKQRREQLERQRKELLEGKYKHTEGPRGRCISSRASTHAGIGMSHSASGLTLAHIRSEVGLLTADAGVNAAHESHSRSSYRDSLVLSNMKTIPSEKERRRLLKATPHLAAKDALRTAAQHDSTLLMGSFLLEDNPHTCTFARERRFRPLLGQKGKYFLSSDLAIDQCINRNHPNATTALNAFESSSQTPGPGAYTPRYSKLSRPPRAY</sequence>
<dbReference type="AlphaFoldDB" id="A0A640KTV2"/>
<gene>
    <name evidence="3" type="ORF">LtaPh_3438900</name>
</gene>
<protein>
    <submittedName>
        <fullName evidence="3">Uncharacterized protein</fullName>
    </submittedName>
</protein>
<comment type="caution">
    <text evidence="3">The sequence shown here is derived from an EMBL/GenBank/DDBJ whole genome shotgun (WGS) entry which is preliminary data.</text>
</comment>